<organism evidence="2 3">
    <name type="scientific">Fusarium oxysporum</name>
    <name type="common">Fusarium vascular wilt</name>
    <dbReference type="NCBI Taxonomy" id="5507"/>
    <lineage>
        <taxon>Eukaryota</taxon>
        <taxon>Fungi</taxon>
        <taxon>Dikarya</taxon>
        <taxon>Ascomycota</taxon>
        <taxon>Pezizomycotina</taxon>
        <taxon>Sordariomycetes</taxon>
        <taxon>Hypocreomycetidae</taxon>
        <taxon>Hypocreales</taxon>
        <taxon>Nectriaceae</taxon>
        <taxon>Fusarium</taxon>
        <taxon>Fusarium oxysporum species complex</taxon>
    </lineage>
</organism>
<name>A0A8H5ACV0_FUSOX</name>
<evidence type="ECO:0000313" key="3">
    <source>
        <dbReference type="Proteomes" id="UP000558688"/>
    </source>
</evidence>
<gene>
    <name evidence="2" type="ORF">FOXYS1_6786</name>
</gene>
<reference evidence="2" key="1">
    <citation type="submission" date="2020-02" db="EMBL/GenBank/DDBJ databases">
        <title>Identification and distribution of gene clusters putatively required for synthesis of sphingolipid metabolism inhibitors in phylogenetically diverse species of the filamentous fungus Fusarium.</title>
        <authorList>
            <person name="Kim H.-S."/>
            <person name="Busman M."/>
            <person name="Brown D.W."/>
            <person name="Divon H."/>
            <person name="Uhlig S."/>
            <person name="Proctor R.H."/>
        </authorList>
    </citation>
    <scope>NUCLEOTIDE SEQUENCE [LARGE SCALE GENOMIC DNA]</scope>
    <source>
        <strain evidence="2">NRRL 39464</strain>
    </source>
</reference>
<dbReference type="EMBL" id="JAAFOW010001072">
    <property type="protein sequence ID" value="KAF5262495.1"/>
    <property type="molecule type" value="Genomic_DNA"/>
</dbReference>
<feature type="compositionally biased region" description="Low complexity" evidence="1">
    <location>
        <begin position="102"/>
        <end position="115"/>
    </location>
</feature>
<feature type="compositionally biased region" description="Polar residues" evidence="1">
    <location>
        <begin position="1"/>
        <end position="15"/>
    </location>
</feature>
<feature type="region of interest" description="Disordered" evidence="1">
    <location>
        <begin position="1"/>
        <end position="35"/>
    </location>
</feature>
<evidence type="ECO:0000256" key="1">
    <source>
        <dbReference type="SAM" id="MobiDB-lite"/>
    </source>
</evidence>
<feature type="region of interest" description="Disordered" evidence="1">
    <location>
        <begin position="102"/>
        <end position="129"/>
    </location>
</feature>
<comment type="caution">
    <text evidence="2">The sequence shown here is derived from an EMBL/GenBank/DDBJ whole genome shotgun (WGS) entry which is preliminary data.</text>
</comment>
<evidence type="ECO:0000313" key="2">
    <source>
        <dbReference type="EMBL" id="KAF5262495.1"/>
    </source>
</evidence>
<proteinExistence type="predicted"/>
<dbReference type="Proteomes" id="UP000558688">
    <property type="component" value="Unassembled WGS sequence"/>
</dbReference>
<sequence length="159" mass="16326">MSDNQTNVTSVTSGVQDHALPAIPGNENKSTAPAPAGGESIDAYIAHLKEETGVTYVLLKIEPIHPAAANSTGSGTIANGVGDTFNSIEGCVAHLKNETGATATMSTSSNNESTSPTAGGGKPLTSINESIARIKQDPCPGLHRVQPASQQQQLFYLPS</sequence>
<protein>
    <submittedName>
        <fullName evidence="2">Uncharacterized protein</fullName>
    </submittedName>
</protein>
<accession>A0A8H5ACV0</accession>
<dbReference type="AlphaFoldDB" id="A0A8H5ACV0"/>